<evidence type="ECO:0000256" key="4">
    <source>
        <dbReference type="RuleBase" id="RU004478"/>
    </source>
</evidence>
<accession>A0A2M6WX78</accession>
<evidence type="ECO:0000313" key="6">
    <source>
        <dbReference type="Proteomes" id="UP000228596"/>
    </source>
</evidence>
<dbReference type="PANTHER" id="PTHR21237">
    <property type="entry name" value="GRPE PROTEIN"/>
    <property type="match status" value="1"/>
</dbReference>
<keyword evidence="3" id="KW-0963">Cytoplasm</keyword>
<name>A0A2M6WX78_9BACT</name>
<comment type="subcellular location">
    <subcellularLocation>
        <location evidence="3">Cytoplasm</location>
    </subcellularLocation>
</comment>
<dbReference type="Gene3D" id="3.90.20.20">
    <property type="match status" value="1"/>
</dbReference>
<dbReference type="SUPFAM" id="SSF58014">
    <property type="entry name" value="Coiled-coil domain of nucleotide exchange factor GrpE"/>
    <property type="match status" value="1"/>
</dbReference>
<dbReference type="GO" id="GO:0005737">
    <property type="term" value="C:cytoplasm"/>
    <property type="evidence" value="ECO:0007669"/>
    <property type="project" value="UniProtKB-SubCell"/>
</dbReference>
<comment type="caution">
    <text evidence="5">The sequence shown here is derived from an EMBL/GenBank/DDBJ whole genome shotgun (WGS) entry which is preliminary data.</text>
</comment>
<dbReference type="Proteomes" id="UP000228596">
    <property type="component" value="Unassembled WGS sequence"/>
</dbReference>
<comment type="similarity">
    <text evidence="1 3 4">Belongs to the GrpE family.</text>
</comment>
<dbReference type="GO" id="GO:0000774">
    <property type="term" value="F:adenyl-nucleotide exchange factor activity"/>
    <property type="evidence" value="ECO:0007669"/>
    <property type="project" value="InterPro"/>
</dbReference>
<dbReference type="SUPFAM" id="SSF51064">
    <property type="entry name" value="Head domain of nucleotide exchange factor GrpE"/>
    <property type="match status" value="1"/>
</dbReference>
<dbReference type="AlphaFoldDB" id="A0A2M6WX78"/>
<dbReference type="GO" id="GO:0006457">
    <property type="term" value="P:protein folding"/>
    <property type="evidence" value="ECO:0007669"/>
    <property type="project" value="InterPro"/>
</dbReference>
<dbReference type="GO" id="GO:0042803">
    <property type="term" value="F:protein homodimerization activity"/>
    <property type="evidence" value="ECO:0007669"/>
    <property type="project" value="InterPro"/>
</dbReference>
<sequence length="153" mass="17930">MKKKRQKNTFEQEIHELKLGWQRTQADFDNYRKRIESERQGWSAQVQLELIEKLLPILDNFELAIAHVPQQEKSSNWIVGILHIQKQFENMLRDIGVEKIEIKIGDEFNPNLHEAIAAQPSPNLKHNQISKIVATGYRQEDKIIRPVKVEVAQ</sequence>
<evidence type="ECO:0000256" key="3">
    <source>
        <dbReference type="HAMAP-Rule" id="MF_01151"/>
    </source>
</evidence>
<organism evidence="5 6">
    <name type="scientific">Candidatus Berkelbacteria bacterium CG10_big_fil_rev_8_21_14_0_10_41_12</name>
    <dbReference type="NCBI Taxonomy" id="1974513"/>
    <lineage>
        <taxon>Bacteria</taxon>
        <taxon>Candidatus Berkelbacteria</taxon>
    </lineage>
</organism>
<dbReference type="InterPro" id="IPR000740">
    <property type="entry name" value="GrpE"/>
</dbReference>
<dbReference type="InterPro" id="IPR013805">
    <property type="entry name" value="GrpE_CC"/>
</dbReference>
<proteinExistence type="inferred from homology"/>
<keyword evidence="3" id="KW-0346">Stress response</keyword>
<dbReference type="InterPro" id="IPR009012">
    <property type="entry name" value="GrpE_head"/>
</dbReference>
<keyword evidence="2 3" id="KW-0143">Chaperone</keyword>
<dbReference type="HAMAP" id="MF_01151">
    <property type="entry name" value="GrpE"/>
    <property type="match status" value="1"/>
</dbReference>
<dbReference type="PRINTS" id="PR00773">
    <property type="entry name" value="GRPEPROTEIN"/>
</dbReference>
<dbReference type="EMBL" id="PEZV01000015">
    <property type="protein sequence ID" value="PIT97377.1"/>
    <property type="molecule type" value="Genomic_DNA"/>
</dbReference>
<comment type="function">
    <text evidence="3">Participates actively in the response to hyperosmotic and heat shock by preventing the aggregation of stress-denatured proteins, in association with DnaK and GrpE. It is the nucleotide exchange factor for DnaK and may function as a thermosensor. Unfolded proteins bind initially to DnaJ; upon interaction with the DnaJ-bound protein, DnaK hydrolyzes its bound ATP, resulting in the formation of a stable complex. GrpE releases ADP from DnaK; ATP binding to DnaK triggers the release of the substrate protein, thus completing the reaction cycle. Several rounds of ATP-dependent interactions between DnaJ, DnaK and GrpE are required for fully efficient folding.</text>
</comment>
<dbReference type="Pfam" id="PF01025">
    <property type="entry name" value="GrpE"/>
    <property type="match status" value="1"/>
</dbReference>
<protein>
    <recommendedName>
        <fullName evidence="3">Protein GrpE</fullName>
    </recommendedName>
    <alternativeName>
        <fullName evidence="3">HSP-70 cofactor</fullName>
    </alternativeName>
</protein>
<evidence type="ECO:0000256" key="2">
    <source>
        <dbReference type="ARBA" id="ARBA00023186"/>
    </source>
</evidence>
<gene>
    <name evidence="3 5" type="primary">grpE</name>
    <name evidence="5" type="ORF">COT77_01800</name>
</gene>
<dbReference type="GO" id="GO:0051082">
    <property type="term" value="F:unfolded protein binding"/>
    <property type="evidence" value="ECO:0007669"/>
    <property type="project" value="TreeGrafter"/>
</dbReference>
<evidence type="ECO:0000256" key="1">
    <source>
        <dbReference type="ARBA" id="ARBA00009054"/>
    </source>
</evidence>
<reference evidence="6" key="1">
    <citation type="submission" date="2017-09" db="EMBL/GenBank/DDBJ databases">
        <title>Depth-based differentiation of microbial function through sediment-hosted aquifers and enrichment of novel symbionts in the deep terrestrial subsurface.</title>
        <authorList>
            <person name="Probst A.J."/>
            <person name="Ladd B."/>
            <person name="Jarett J.K."/>
            <person name="Geller-Mcgrath D.E."/>
            <person name="Sieber C.M.K."/>
            <person name="Emerson J.B."/>
            <person name="Anantharaman K."/>
            <person name="Thomas B.C."/>
            <person name="Malmstrom R."/>
            <person name="Stieglmeier M."/>
            <person name="Klingl A."/>
            <person name="Woyke T."/>
            <person name="Ryan C.M."/>
            <person name="Banfield J.F."/>
        </authorList>
    </citation>
    <scope>NUCLEOTIDE SEQUENCE [LARGE SCALE GENOMIC DNA]</scope>
</reference>
<dbReference type="PANTHER" id="PTHR21237:SF23">
    <property type="entry name" value="GRPE PROTEIN HOMOLOG, MITOCHONDRIAL"/>
    <property type="match status" value="1"/>
</dbReference>
<comment type="subunit">
    <text evidence="3">Homodimer.</text>
</comment>
<dbReference type="GO" id="GO:0051087">
    <property type="term" value="F:protein-folding chaperone binding"/>
    <property type="evidence" value="ECO:0007669"/>
    <property type="project" value="InterPro"/>
</dbReference>
<dbReference type="Gene3D" id="2.30.22.10">
    <property type="entry name" value="Head domain of nucleotide exchange factor GrpE"/>
    <property type="match status" value="1"/>
</dbReference>
<evidence type="ECO:0000313" key="5">
    <source>
        <dbReference type="EMBL" id="PIT97377.1"/>
    </source>
</evidence>
<dbReference type="CDD" id="cd00446">
    <property type="entry name" value="GrpE"/>
    <property type="match status" value="1"/>
</dbReference>